<feature type="compositionally biased region" description="Low complexity" evidence="2">
    <location>
        <begin position="210"/>
        <end position="222"/>
    </location>
</feature>
<gene>
    <name evidence="4" type="primary">LOC117641217</name>
</gene>
<evidence type="ECO:0000313" key="4">
    <source>
        <dbReference type="RefSeq" id="XP_034234263.1"/>
    </source>
</evidence>
<dbReference type="InterPro" id="IPR032675">
    <property type="entry name" value="LRR_dom_sf"/>
</dbReference>
<keyword evidence="1" id="KW-0175">Coiled coil</keyword>
<organism evidence="4">
    <name type="scientific">Thrips palmi</name>
    <name type="common">Melon thrips</name>
    <dbReference type="NCBI Taxonomy" id="161013"/>
    <lineage>
        <taxon>Eukaryota</taxon>
        <taxon>Metazoa</taxon>
        <taxon>Ecdysozoa</taxon>
        <taxon>Arthropoda</taxon>
        <taxon>Hexapoda</taxon>
        <taxon>Insecta</taxon>
        <taxon>Pterygota</taxon>
        <taxon>Neoptera</taxon>
        <taxon>Paraneoptera</taxon>
        <taxon>Thysanoptera</taxon>
        <taxon>Terebrantia</taxon>
        <taxon>Thripoidea</taxon>
        <taxon>Thripidae</taxon>
        <taxon>Thrips</taxon>
    </lineage>
</organism>
<protein>
    <submittedName>
        <fullName evidence="4">Uncharacterized protein LOC117641217 isoform X1</fullName>
    </submittedName>
</protein>
<feature type="region of interest" description="Disordered" evidence="2">
    <location>
        <begin position="27"/>
        <end position="118"/>
    </location>
</feature>
<feature type="region of interest" description="Disordered" evidence="2">
    <location>
        <begin position="187"/>
        <end position="264"/>
    </location>
</feature>
<dbReference type="RefSeq" id="XP_034234263.1">
    <property type="nucleotide sequence ID" value="XM_034378372.1"/>
</dbReference>
<dbReference type="SUPFAM" id="SSF52047">
    <property type="entry name" value="RNI-like"/>
    <property type="match status" value="1"/>
</dbReference>
<accession>A0A6P8Y415</accession>
<feature type="compositionally biased region" description="Low complexity" evidence="2">
    <location>
        <begin position="42"/>
        <end position="52"/>
    </location>
</feature>
<feature type="compositionally biased region" description="Basic and acidic residues" evidence="2">
    <location>
        <begin position="54"/>
        <end position="64"/>
    </location>
</feature>
<evidence type="ECO:0000256" key="2">
    <source>
        <dbReference type="SAM" id="MobiDB-lite"/>
    </source>
</evidence>
<dbReference type="InParanoid" id="A0A6P8Y415"/>
<feature type="compositionally biased region" description="Basic and acidic residues" evidence="2">
    <location>
        <begin position="247"/>
        <end position="257"/>
    </location>
</feature>
<feature type="compositionally biased region" description="Basic and acidic residues" evidence="2">
    <location>
        <begin position="28"/>
        <end position="37"/>
    </location>
</feature>
<proteinExistence type="predicted"/>
<dbReference type="AlphaFoldDB" id="A0A6P8Y415"/>
<dbReference type="Proteomes" id="UP000515158">
    <property type="component" value="Unplaced"/>
</dbReference>
<evidence type="ECO:0000313" key="3">
    <source>
        <dbReference type="Proteomes" id="UP000515158"/>
    </source>
</evidence>
<feature type="coiled-coil region" evidence="1">
    <location>
        <begin position="125"/>
        <end position="182"/>
    </location>
</feature>
<reference evidence="4" key="1">
    <citation type="submission" date="2025-08" db="UniProtKB">
        <authorList>
            <consortium name="RefSeq"/>
        </authorList>
    </citation>
    <scope>IDENTIFICATION</scope>
    <source>
        <tissue evidence="4">Total insect</tissue>
    </source>
</reference>
<dbReference type="Gene3D" id="3.80.10.10">
    <property type="entry name" value="Ribonuclease Inhibitor"/>
    <property type="match status" value="1"/>
</dbReference>
<dbReference type="GeneID" id="117641217"/>
<keyword evidence="3" id="KW-1185">Reference proteome</keyword>
<evidence type="ECO:0000256" key="1">
    <source>
        <dbReference type="SAM" id="Coils"/>
    </source>
</evidence>
<dbReference type="KEGG" id="tpal:117641217"/>
<name>A0A6P8Y415_THRPL</name>
<sequence length="712" mass="78628">MGSMAVLCARVCPQAVKQPRHFSRSIKRHDISEHSDNSENWLSSSASAASGEELLERTLSDQSKKVHRFSPDCSVRSPEARDADFAMSGRGRRRAASSKSNQPSGSKAKQQGSTSVQATVMASELQLAERRVESTETTLEAARVRQEGVEVALEAAKKDVKLAEINAEHAKMNLELVKLQQAHASCEGAASTEAGPSTKKPRTSSPEAPPAAAATTQPPQQQGLGEVEQAQQDLEAARSRLQQLSEKVAEQRKRQQETARQLGDLRSAHRDCKVAAGGEVKEVKMLRCTSKTLLDKAKRKAFLSALTTAPSIKSLSLDLVAKGNKPLPKSVLQTLPRAPARIKQLLLTFGRHSEEAVLALLQRSKDHLEELYLNSGFATDDNIRRFWGIVQDSNIAVLSLISDSFLRDVGFPFQAEKLRHVRSLSVSGYYVSSFGSDKHKKNVLVPLLRVLGSAASLRKFVLPWAFAEQERGDVFAALAQCSELEEVYTPCYKELALLRGCVKLRKLAVHRINRMDYPKSEAVEEIQAAAEFLKLPSTVDRLESLSIEYFQLGKETVLPIFRAVRGLKKLKSLSLKVFQEFPEMTATLKALPLLEELRLIQGTYMYPKALRTITPELVPNLKLLELDTHALEVDEELEAWKEEVYSVESDFRHRNGSFKLIDHTSFSPPHSSFSDESGGYKVCTCAAQDGSYDSNGSPIKCTCGLSSDNDTP</sequence>
<feature type="compositionally biased region" description="Polar residues" evidence="2">
    <location>
        <begin position="101"/>
        <end position="118"/>
    </location>
</feature>